<sequence length="561" mass="58963">MGRWSVSVTGVATLREYRRGWLRPDLIAGVTVAAYFVPQVMAYAQLAGLPAVTGLWAAIGPLLLYFLLGSSRLLSLGPESTTALLTATAIGPLAAGDPVRYAALAAVLALIVGVICVLGWLARLGFLADLLSKPVLVGYLTGIAVIMMTGQLGRLTGAPVTGDSPPAEVLSVIRLYDEWQTAPLVLSLASLGLLLAFARWTPRLPGPLIVVALAALVTWAAGLGDKGVTLVGNVPSGLPVPRLPDITVADVGLLALPALGVALVGYTDTVLTGRAFASRGQERVDPDRELLVLGLANVSASLVRGFPISSSGSRTALAEATGAKSQVYSLVAAAVIVATLLFAGPLLSTFPIAALGALVVFAALRLIELAEFRRIANFRTSEFLLAIATTVGVIGLDVLYGVLVAVALSVIDVLRRVARPHDGILGYVPGIAGMHDIDDYPDARPVPGLVVYRYDSPLFFANAEDFRRRAMAAVDDADAPVGWLLLNAEANVEIDITAIDALDSLREELTTRGIVLALARVKQDLRDDLNAAGFLDRLGPDRLFYTLPTAVEAFRRETASS</sequence>
<reference evidence="7 8" key="1">
    <citation type="submission" date="2019-02" db="EMBL/GenBank/DDBJ databases">
        <title>Kribbella capetownensis sp. nov. and Kribbella speibonae sp. nov., isolated from soil.</title>
        <authorList>
            <person name="Curtis S.M."/>
            <person name="Norton I."/>
            <person name="Everest G.J."/>
            <person name="Meyers P.R."/>
        </authorList>
    </citation>
    <scope>NUCLEOTIDE SEQUENCE [LARGE SCALE GENOMIC DNA]</scope>
    <source>
        <strain evidence="7 8">NRRL B-24813</strain>
    </source>
</reference>
<dbReference type="InterPro" id="IPR001902">
    <property type="entry name" value="SLC26A/SulP_fam"/>
</dbReference>
<protein>
    <submittedName>
        <fullName evidence="7">Sulfate permease</fullName>
    </submittedName>
</protein>
<dbReference type="Gene3D" id="3.30.750.24">
    <property type="entry name" value="STAS domain"/>
    <property type="match status" value="1"/>
</dbReference>
<evidence type="ECO:0000256" key="4">
    <source>
        <dbReference type="ARBA" id="ARBA00023136"/>
    </source>
</evidence>
<accession>A0A4R0K593</accession>
<evidence type="ECO:0000313" key="8">
    <source>
        <dbReference type="Proteomes" id="UP000291144"/>
    </source>
</evidence>
<feature type="transmembrane region" description="Helical" evidence="5">
    <location>
        <begin position="73"/>
        <end position="95"/>
    </location>
</feature>
<dbReference type="Pfam" id="PF00916">
    <property type="entry name" value="Sulfate_transp"/>
    <property type="match status" value="1"/>
</dbReference>
<feature type="transmembrane region" description="Helical" evidence="5">
    <location>
        <begin position="179"/>
        <end position="197"/>
    </location>
</feature>
<feature type="transmembrane region" description="Helical" evidence="5">
    <location>
        <begin position="101"/>
        <end position="122"/>
    </location>
</feature>
<feature type="domain" description="STAS" evidence="6">
    <location>
        <begin position="439"/>
        <end position="554"/>
    </location>
</feature>
<feature type="transmembrane region" description="Helical" evidence="5">
    <location>
        <begin position="21"/>
        <end position="37"/>
    </location>
</feature>
<keyword evidence="4 5" id="KW-0472">Membrane</keyword>
<comment type="subcellular location">
    <subcellularLocation>
        <location evidence="1">Membrane</location>
        <topology evidence="1">Multi-pass membrane protein</topology>
    </subcellularLocation>
</comment>
<feature type="transmembrane region" description="Helical" evidence="5">
    <location>
        <begin position="327"/>
        <end position="346"/>
    </location>
</feature>
<dbReference type="EMBL" id="SJKB01000015">
    <property type="protein sequence ID" value="TCC55243.1"/>
    <property type="molecule type" value="Genomic_DNA"/>
</dbReference>
<dbReference type="GO" id="GO:0055085">
    <property type="term" value="P:transmembrane transport"/>
    <property type="evidence" value="ECO:0007669"/>
    <property type="project" value="InterPro"/>
</dbReference>
<dbReference type="NCBIfam" id="TIGR00815">
    <property type="entry name" value="sulP"/>
    <property type="match status" value="1"/>
</dbReference>
<evidence type="ECO:0000256" key="3">
    <source>
        <dbReference type="ARBA" id="ARBA00022989"/>
    </source>
</evidence>
<dbReference type="AlphaFoldDB" id="A0A4R0K593"/>
<dbReference type="Pfam" id="PF01740">
    <property type="entry name" value="STAS"/>
    <property type="match status" value="1"/>
</dbReference>
<dbReference type="InterPro" id="IPR011547">
    <property type="entry name" value="SLC26A/SulP_dom"/>
</dbReference>
<keyword evidence="2 5" id="KW-0812">Transmembrane</keyword>
<evidence type="ECO:0000256" key="2">
    <source>
        <dbReference type="ARBA" id="ARBA00022692"/>
    </source>
</evidence>
<feature type="transmembrane region" description="Helical" evidence="5">
    <location>
        <begin position="204"/>
        <end position="223"/>
    </location>
</feature>
<dbReference type="PANTHER" id="PTHR11814">
    <property type="entry name" value="SULFATE TRANSPORTER"/>
    <property type="match status" value="1"/>
</dbReference>
<keyword evidence="8" id="KW-1185">Reference proteome</keyword>
<dbReference type="OrthoDB" id="9769739at2"/>
<evidence type="ECO:0000256" key="5">
    <source>
        <dbReference type="SAM" id="Phobius"/>
    </source>
</evidence>
<dbReference type="SUPFAM" id="SSF52091">
    <property type="entry name" value="SpoIIaa-like"/>
    <property type="match status" value="1"/>
</dbReference>
<feature type="transmembrane region" description="Helical" evidence="5">
    <location>
        <begin position="134"/>
        <end position="153"/>
    </location>
</feature>
<feature type="transmembrane region" description="Helical" evidence="5">
    <location>
        <begin position="383"/>
        <end position="411"/>
    </location>
</feature>
<organism evidence="7 8">
    <name type="scientific">Kribbella pittospori</name>
    <dbReference type="NCBI Taxonomy" id="722689"/>
    <lineage>
        <taxon>Bacteria</taxon>
        <taxon>Bacillati</taxon>
        <taxon>Actinomycetota</taxon>
        <taxon>Actinomycetes</taxon>
        <taxon>Propionibacteriales</taxon>
        <taxon>Kribbellaceae</taxon>
        <taxon>Kribbella</taxon>
    </lineage>
</organism>
<feature type="transmembrane region" description="Helical" evidence="5">
    <location>
        <begin position="243"/>
        <end position="266"/>
    </location>
</feature>
<feature type="transmembrane region" description="Helical" evidence="5">
    <location>
        <begin position="352"/>
        <end position="371"/>
    </location>
</feature>
<gene>
    <name evidence="7" type="primary">sulP</name>
    <name evidence="7" type="ORF">E0H73_35470</name>
</gene>
<dbReference type="InterPro" id="IPR002645">
    <property type="entry name" value="STAS_dom"/>
</dbReference>
<evidence type="ECO:0000259" key="6">
    <source>
        <dbReference type="PROSITE" id="PS50801"/>
    </source>
</evidence>
<evidence type="ECO:0000256" key="1">
    <source>
        <dbReference type="ARBA" id="ARBA00004141"/>
    </source>
</evidence>
<dbReference type="Proteomes" id="UP000291144">
    <property type="component" value="Unassembled WGS sequence"/>
</dbReference>
<dbReference type="InterPro" id="IPR036513">
    <property type="entry name" value="STAS_dom_sf"/>
</dbReference>
<comment type="caution">
    <text evidence="7">The sequence shown here is derived from an EMBL/GenBank/DDBJ whole genome shotgun (WGS) entry which is preliminary data.</text>
</comment>
<proteinExistence type="predicted"/>
<dbReference type="CDD" id="cd07042">
    <property type="entry name" value="STAS_SulP_like_sulfate_transporter"/>
    <property type="match status" value="1"/>
</dbReference>
<feature type="transmembrane region" description="Helical" evidence="5">
    <location>
        <begin position="43"/>
        <end position="66"/>
    </location>
</feature>
<dbReference type="RefSeq" id="WP_131363905.1">
    <property type="nucleotide sequence ID" value="NZ_SJKB01000015.1"/>
</dbReference>
<evidence type="ECO:0000313" key="7">
    <source>
        <dbReference type="EMBL" id="TCC55243.1"/>
    </source>
</evidence>
<dbReference type="GO" id="GO:0016020">
    <property type="term" value="C:membrane"/>
    <property type="evidence" value="ECO:0007669"/>
    <property type="project" value="UniProtKB-SubCell"/>
</dbReference>
<dbReference type="PROSITE" id="PS50801">
    <property type="entry name" value="STAS"/>
    <property type="match status" value="1"/>
</dbReference>
<keyword evidence="3 5" id="KW-1133">Transmembrane helix</keyword>
<name>A0A4R0K593_9ACTN</name>